<proteinExistence type="predicted"/>
<evidence type="ECO:0000313" key="2">
    <source>
        <dbReference type="Proteomes" id="UP001485043"/>
    </source>
</evidence>
<organism evidence="1 2">
    <name type="scientific">Apatococcus fuscideae</name>
    <dbReference type="NCBI Taxonomy" id="2026836"/>
    <lineage>
        <taxon>Eukaryota</taxon>
        <taxon>Viridiplantae</taxon>
        <taxon>Chlorophyta</taxon>
        <taxon>core chlorophytes</taxon>
        <taxon>Trebouxiophyceae</taxon>
        <taxon>Chlorellales</taxon>
        <taxon>Chlorellaceae</taxon>
        <taxon>Apatococcus</taxon>
    </lineage>
</organism>
<protein>
    <submittedName>
        <fullName evidence="1">Uncharacterized protein</fullName>
    </submittedName>
</protein>
<dbReference type="Proteomes" id="UP001485043">
    <property type="component" value="Unassembled WGS sequence"/>
</dbReference>
<name>A0AAW1S7Z9_9CHLO</name>
<gene>
    <name evidence="1" type="ORF">WJX84_005360</name>
</gene>
<reference evidence="1 2" key="1">
    <citation type="journal article" date="2024" name="Nat. Commun.">
        <title>Phylogenomics reveals the evolutionary origins of lichenization in chlorophyte algae.</title>
        <authorList>
            <person name="Puginier C."/>
            <person name="Libourel C."/>
            <person name="Otte J."/>
            <person name="Skaloud P."/>
            <person name="Haon M."/>
            <person name="Grisel S."/>
            <person name="Petersen M."/>
            <person name="Berrin J.G."/>
            <person name="Delaux P.M."/>
            <person name="Dal Grande F."/>
            <person name="Keller J."/>
        </authorList>
    </citation>
    <scope>NUCLEOTIDE SEQUENCE [LARGE SCALE GENOMIC DNA]</scope>
    <source>
        <strain evidence="1 2">SAG 2523</strain>
    </source>
</reference>
<sequence>MRLRSGTRTGLDRDVRQFAVAFEDGQTVHFQALATTRAWKVVDNCLQRRGLNKHSHRAFYQMENIDSHQTIAEVFGEPGDASGLCSDPIQIFAERSGGMFHPTSGRNDMEAAS</sequence>
<accession>A0AAW1S7Z9</accession>
<dbReference type="Gene3D" id="3.10.20.90">
    <property type="entry name" value="Phosphatidylinositol 3-kinase Catalytic Subunit, Chain A, domain 1"/>
    <property type="match status" value="1"/>
</dbReference>
<dbReference type="EMBL" id="JALJOV010001752">
    <property type="protein sequence ID" value="KAK9841911.1"/>
    <property type="molecule type" value="Genomic_DNA"/>
</dbReference>
<comment type="caution">
    <text evidence="1">The sequence shown here is derived from an EMBL/GenBank/DDBJ whole genome shotgun (WGS) entry which is preliminary data.</text>
</comment>
<evidence type="ECO:0000313" key="1">
    <source>
        <dbReference type="EMBL" id="KAK9841911.1"/>
    </source>
</evidence>
<keyword evidence="2" id="KW-1185">Reference proteome</keyword>
<dbReference type="AlphaFoldDB" id="A0AAW1S7Z9"/>